<dbReference type="InterPro" id="IPR048284">
    <property type="entry name" value="EryCIII-like_N"/>
</dbReference>
<dbReference type="PANTHER" id="PTHR48050">
    <property type="entry name" value="STEROL 3-BETA-GLUCOSYLTRANSFERASE"/>
    <property type="match status" value="1"/>
</dbReference>
<evidence type="ECO:0000256" key="1">
    <source>
        <dbReference type="ARBA" id="ARBA00006962"/>
    </source>
</evidence>
<evidence type="ECO:0000313" key="9">
    <source>
        <dbReference type="EMBL" id="MBP2329788.1"/>
    </source>
</evidence>
<feature type="domain" description="Erythromycin biosynthesis protein CIII-like N-terminal" evidence="8">
    <location>
        <begin position="22"/>
        <end position="255"/>
    </location>
</feature>
<dbReference type="Pfam" id="PF06722">
    <property type="entry name" value="EryCIII-like_C"/>
    <property type="match status" value="1"/>
</dbReference>
<dbReference type="InterPro" id="IPR010610">
    <property type="entry name" value="EryCIII-like_C"/>
</dbReference>
<dbReference type="CDD" id="cd03784">
    <property type="entry name" value="GT1_Gtf-like"/>
    <property type="match status" value="1"/>
</dbReference>
<protein>
    <submittedName>
        <fullName evidence="9">Glycosyltransferase (Activator-dependent family)</fullName>
    </submittedName>
</protein>
<dbReference type="Pfam" id="PF21036">
    <property type="entry name" value="EryCIII-like_N"/>
    <property type="match status" value="1"/>
</dbReference>
<dbReference type="InterPro" id="IPR030953">
    <property type="entry name" value="Glycosyl_450act"/>
</dbReference>
<reference evidence="9 10" key="1">
    <citation type="submission" date="2021-03" db="EMBL/GenBank/DDBJ databases">
        <title>Sequencing the genomes of 1000 actinobacteria strains.</title>
        <authorList>
            <person name="Klenk H.-P."/>
        </authorList>
    </citation>
    <scope>NUCLEOTIDE SEQUENCE [LARGE SCALE GENOMIC DNA]</scope>
    <source>
        <strain evidence="9 10">DSM 46670</strain>
    </source>
</reference>
<dbReference type="InterPro" id="IPR002213">
    <property type="entry name" value="UDP_glucos_trans"/>
</dbReference>
<feature type="domain" description="Erythromycin biosynthesis protein CIII-like C-terminal" evidence="7">
    <location>
        <begin position="272"/>
        <end position="414"/>
    </location>
</feature>
<proteinExistence type="inferred from homology"/>
<feature type="compositionally biased region" description="Acidic residues" evidence="5">
    <location>
        <begin position="58"/>
        <end position="73"/>
    </location>
</feature>
<evidence type="ECO:0000259" key="7">
    <source>
        <dbReference type="Pfam" id="PF06722"/>
    </source>
</evidence>
<name>A0ABS4TZF1_9PSEU</name>
<evidence type="ECO:0000256" key="6">
    <source>
        <dbReference type="SAM" id="SignalP"/>
    </source>
</evidence>
<sequence>MRVLFTTLASPTLLYFMTPLAWALRTAGHEVRVACEPDFVENVTNAGLTAVPIGPSAEEMDEDEDEDEDEEDGQVPPPYDAAVSPESVDWDHMLTGYREAVVGWHKLLNEDLIPDLVAFAQQWKPDLVIWEPGAYAAAVAAKASGAAHARILWCLDIFGVTREHYLRLKDQRPQADREDPLAEWLAEEAARHGAEYSEDMADGQFTIEQLPPSVQFHAKQLDYVSLRYTPYGGPASVPAWLWTQPERPRVALTLGLSLPAEQDRYAVNIQDIIDAIADLDIEIVATVDDSQRHTLGTIPDNVTVVPYVPLHHLAPTCSAIIHHAGAGTLATTTLYGVPQLALPWDFDEPLIAESLVKSGAGLMVPAAEATGASVRDNLVRLLNEPAFRQGAEQLRDEMLAMPSASQFVAQLEELAAKHRP</sequence>
<accession>A0ABS4TZF1</accession>
<feature type="chain" id="PRO_5046346810" evidence="6">
    <location>
        <begin position="24"/>
        <end position="420"/>
    </location>
</feature>
<keyword evidence="3" id="KW-0808">Transferase</keyword>
<evidence type="ECO:0000259" key="8">
    <source>
        <dbReference type="Pfam" id="PF21036"/>
    </source>
</evidence>
<dbReference type="Proteomes" id="UP001519332">
    <property type="component" value="Unassembled WGS sequence"/>
</dbReference>
<feature type="signal peptide" evidence="6">
    <location>
        <begin position="1"/>
        <end position="23"/>
    </location>
</feature>
<gene>
    <name evidence="9" type="ORF">JOF56_010173</name>
</gene>
<evidence type="ECO:0000256" key="2">
    <source>
        <dbReference type="ARBA" id="ARBA00022676"/>
    </source>
</evidence>
<keyword evidence="6" id="KW-0732">Signal</keyword>
<evidence type="ECO:0000313" key="10">
    <source>
        <dbReference type="Proteomes" id="UP001519332"/>
    </source>
</evidence>
<keyword evidence="10" id="KW-1185">Reference proteome</keyword>
<dbReference type="NCBIfam" id="TIGR04516">
    <property type="entry name" value="glycosyl_450act"/>
    <property type="match status" value="1"/>
</dbReference>
<keyword evidence="2" id="KW-0328">Glycosyltransferase</keyword>
<comment type="similarity">
    <text evidence="1">Belongs to the glycosyltransferase 28 family.</text>
</comment>
<dbReference type="SUPFAM" id="SSF53756">
    <property type="entry name" value="UDP-Glycosyltransferase/glycogen phosphorylase"/>
    <property type="match status" value="1"/>
</dbReference>
<dbReference type="PANTHER" id="PTHR48050:SF13">
    <property type="entry name" value="STEROL 3-BETA-GLUCOSYLTRANSFERASE UGT80A2"/>
    <property type="match status" value="1"/>
</dbReference>
<dbReference type="Gene3D" id="3.40.50.2000">
    <property type="entry name" value="Glycogen Phosphorylase B"/>
    <property type="match status" value="2"/>
</dbReference>
<organism evidence="9 10">
    <name type="scientific">Kibdelosporangium banguiense</name>
    <dbReference type="NCBI Taxonomy" id="1365924"/>
    <lineage>
        <taxon>Bacteria</taxon>
        <taxon>Bacillati</taxon>
        <taxon>Actinomycetota</taxon>
        <taxon>Actinomycetes</taxon>
        <taxon>Pseudonocardiales</taxon>
        <taxon>Pseudonocardiaceae</taxon>
        <taxon>Kibdelosporangium</taxon>
    </lineage>
</organism>
<keyword evidence="4" id="KW-0045">Antibiotic biosynthesis</keyword>
<feature type="region of interest" description="Disordered" evidence="5">
    <location>
        <begin position="50"/>
        <end position="82"/>
    </location>
</feature>
<comment type="caution">
    <text evidence="9">The sequence shown here is derived from an EMBL/GenBank/DDBJ whole genome shotgun (WGS) entry which is preliminary data.</text>
</comment>
<dbReference type="InterPro" id="IPR050426">
    <property type="entry name" value="Glycosyltransferase_28"/>
</dbReference>
<evidence type="ECO:0000256" key="4">
    <source>
        <dbReference type="ARBA" id="ARBA00023194"/>
    </source>
</evidence>
<evidence type="ECO:0000256" key="3">
    <source>
        <dbReference type="ARBA" id="ARBA00022679"/>
    </source>
</evidence>
<dbReference type="RefSeq" id="WP_209646492.1">
    <property type="nucleotide sequence ID" value="NZ_JAGINW010000001.1"/>
</dbReference>
<dbReference type="EMBL" id="JAGINW010000001">
    <property type="protein sequence ID" value="MBP2329788.1"/>
    <property type="molecule type" value="Genomic_DNA"/>
</dbReference>
<evidence type="ECO:0000256" key="5">
    <source>
        <dbReference type="SAM" id="MobiDB-lite"/>
    </source>
</evidence>